<accession>A0A2J6SQP6</accession>
<organism evidence="2 3">
    <name type="scientific">Hyaloscypha bicolor E</name>
    <dbReference type="NCBI Taxonomy" id="1095630"/>
    <lineage>
        <taxon>Eukaryota</taxon>
        <taxon>Fungi</taxon>
        <taxon>Dikarya</taxon>
        <taxon>Ascomycota</taxon>
        <taxon>Pezizomycotina</taxon>
        <taxon>Leotiomycetes</taxon>
        <taxon>Helotiales</taxon>
        <taxon>Hyaloscyphaceae</taxon>
        <taxon>Hyaloscypha</taxon>
        <taxon>Hyaloscypha bicolor</taxon>
    </lineage>
</organism>
<proteinExistence type="predicted"/>
<dbReference type="GO" id="GO:0016747">
    <property type="term" value="F:acyltransferase activity, transferring groups other than amino-acyl groups"/>
    <property type="evidence" value="ECO:0007669"/>
    <property type="project" value="InterPro"/>
</dbReference>
<dbReference type="InterPro" id="IPR000182">
    <property type="entry name" value="GNAT_dom"/>
</dbReference>
<dbReference type="Proteomes" id="UP000235371">
    <property type="component" value="Unassembled WGS sequence"/>
</dbReference>
<evidence type="ECO:0000313" key="3">
    <source>
        <dbReference type="Proteomes" id="UP000235371"/>
    </source>
</evidence>
<gene>
    <name evidence="2" type="ORF">K444DRAFT_619758</name>
</gene>
<feature type="domain" description="N-acetyltransferase" evidence="1">
    <location>
        <begin position="143"/>
        <end position="283"/>
    </location>
</feature>
<dbReference type="InterPro" id="IPR016181">
    <property type="entry name" value="Acyl_CoA_acyltransferase"/>
</dbReference>
<dbReference type="OrthoDB" id="2744543at2759"/>
<dbReference type="CDD" id="cd04301">
    <property type="entry name" value="NAT_SF"/>
    <property type="match status" value="1"/>
</dbReference>
<dbReference type="RefSeq" id="XP_024729996.1">
    <property type="nucleotide sequence ID" value="XM_024881568.1"/>
</dbReference>
<dbReference type="InParanoid" id="A0A2J6SQP6"/>
<sequence>MSAMASDTFLQRVSIRPAHKSDLTAIVALLLTSFRQFPLFDFLYSPLNRNFDVAHDTVFFWRRRLLLDLLDPEASVIVAEAPLNSLVSVLGGEPDDQNDPIYQKSVAALDWTERNGLPARSTLSQDNCIVGFAIWRFRKGGNSDSQPMKARHSPSCCNSLKASMTNFEVSFWKRVYQRKDQEPTRFAAYLAAEEELSKTHYQESCYYLDNLCVDFRYHRLGIGTLLLKWGLEVAQKHKLWVGTEAAPKGLGLYLKHGFKQVGWFIVVVHDVEHRAPVLRLSDYSLA</sequence>
<dbReference type="GeneID" id="36589645"/>
<protein>
    <recommendedName>
        <fullName evidence="1">N-acetyltransferase domain-containing protein</fullName>
    </recommendedName>
</protein>
<dbReference type="InterPro" id="IPR052523">
    <property type="entry name" value="Trichothecene_AcTrans"/>
</dbReference>
<dbReference type="AlphaFoldDB" id="A0A2J6SQP6"/>
<keyword evidence="3" id="KW-1185">Reference proteome</keyword>
<dbReference type="PROSITE" id="PS51186">
    <property type="entry name" value="GNAT"/>
    <property type="match status" value="1"/>
</dbReference>
<dbReference type="PANTHER" id="PTHR42791:SF2">
    <property type="entry name" value="N-ACETYLTRANSFERASE DOMAIN-CONTAINING PROTEIN"/>
    <property type="match status" value="1"/>
</dbReference>
<dbReference type="Gene3D" id="3.40.630.30">
    <property type="match status" value="1"/>
</dbReference>
<dbReference type="Pfam" id="PF13508">
    <property type="entry name" value="Acetyltransf_7"/>
    <property type="match status" value="1"/>
</dbReference>
<dbReference type="SUPFAM" id="SSF55729">
    <property type="entry name" value="Acyl-CoA N-acyltransferases (Nat)"/>
    <property type="match status" value="1"/>
</dbReference>
<name>A0A2J6SQP6_9HELO</name>
<dbReference type="EMBL" id="KZ613895">
    <property type="protein sequence ID" value="PMD53092.1"/>
    <property type="molecule type" value="Genomic_DNA"/>
</dbReference>
<evidence type="ECO:0000313" key="2">
    <source>
        <dbReference type="EMBL" id="PMD53092.1"/>
    </source>
</evidence>
<dbReference type="PANTHER" id="PTHR42791">
    <property type="entry name" value="GNAT FAMILY ACETYLTRANSFERASE"/>
    <property type="match status" value="1"/>
</dbReference>
<evidence type="ECO:0000259" key="1">
    <source>
        <dbReference type="PROSITE" id="PS51186"/>
    </source>
</evidence>
<reference evidence="2 3" key="1">
    <citation type="submission" date="2016-04" db="EMBL/GenBank/DDBJ databases">
        <title>A degradative enzymes factory behind the ericoid mycorrhizal symbiosis.</title>
        <authorList>
            <consortium name="DOE Joint Genome Institute"/>
            <person name="Martino E."/>
            <person name="Morin E."/>
            <person name="Grelet G."/>
            <person name="Kuo A."/>
            <person name="Kohler A."/>
            <person name="Daghino S."/>
            <person name="Barry K."/>
            <person name="Choi C."/>
            <person name="Cichocki N."/>
            <person name="Clum A."/>
            <person name="Copeland A."/>
            <person name="Hainaut M."/>
            <person name="Haridas S."/>
            <person name="Labutti K."/>
            <person name="Lindquist E."/>
            <person name="Lipzen A."/>
            <person name="Khouja H.-R."/>
            <person name="Murat C."/>
            <person name="Ohm R."/>
            <person name="Olson A."/>
            <person name="Spatafora J."/>
            <person name="Veneault-Fourrey C."/>
            <person name="Henrissat B."/>
            <person name="Grigoriev I."/>
            <person name="Martin F."/>
            <person name="Perotto S."/>
        </authorList>
    </citation>
    <scope>NUCLEOTIDE SEQUENCE [LARGE SCALE GENOMIC DNA]</scope>
    <source>
        <strain evidence="2 3">E</strain>
    </source>
</reference>